<proteinExistence type="predicted"/>
<gene>
    <name evidence="7" type="ORF">FB467_3566</name>
</gene>
<dbReference type="RefSeq" id="WP_141786262.1">
    <property type="nucleotide sequence ID" value="NZ_BAAAIK010000001.1"/>
</dbReference>
<evidence type="ECO:0000256" key="4">
    <source>
        <dbReference type="ARBA" id="ARBA00022989"/>
    </source>
</evidence>
<reference evidence="7 8" key="1">
    <citation type="submission" date="2019-06" db="EMBL/GenBank/DDBJ databases">
        <title>Sequencing the genomes of 1000 actinobacteria strains.</title>
        <authorList>
            <person name="Klenk H.-P."/>
        </authorList>
    </citation>
    <scope>NUCLEOTIDE SEQUENCE [LARGE SCALE GENOMIC DNA]</scope>
    <source>
        <strain evidence="7 8">DSM 12335</strain>
    </source>
</reference>
<evidence type="ECO:0000256" key="1">
    <source>
        <dbReference type="ARBA" id="ARBA00004651"/>
    </source>
</evidence>
<keyword evidence="3 6" id="KW-0812">Transmembrane</keyword>
<dbReference type="AlphaFoldDB" id="A0A542YWC9"/>
<dbReference type="GO" id="GO:0005886">
    <property type="term" value="C:plasma membrane"/>
    <property type="evidence" value="ECO:0007669"/>
    <property type="project" value="UniProtKB-SubCell"/>
</dbReference>
<evidence type="ECO:0000256" key="6">
    <source>
        <dbReference type="SAM" id="Phobius"/>
    </source>
</evidence>
<evidence type="ECO:0000313" key="7">
    <source>
        <dbReference type="EMBL" id="TQL52382.1"/>
    </source>
</evidence>
<dbReference type="OrthoDB" id="3175972at2"/>
<feature type="transmembrane region" description="Helical" evidence="6">
    <location>
        <begin position="70"/>
        <end position="94"/>
    </location>
</feature>
<feature type="transmembrane region" description="Helical" evidence="6">
    <location>
        <begin position="38"/>
        <end position="64"/>
    </location>
</feature>
<evidence type="ECO:0000256" key="3">
    <source>
        <dbReference type="ARBA" id="ARBA00022692"/>
    </source>
</evidence>
<dbReference type="GO" id="GO:0015171">
    <property type="term" value="F:amino acid transmembrane transporter activity"/>
    <property type="evidence" value="ECO:0007669"/>
    <property type="project" value="TreeGrafter"/>
</dbReference>
<feature type="transmembrane region" description="Helical" evidence="6">
    <location>
        <begin position="189"/>
        <end position="209"/>
    </location>
</feature>
<evidence type="ECO:0000256" key="2">
    <source>
        <dbReference type="ARBA" id="ARBA00022475"/>
    </source>
</evidence>
<organism evidence="7 8">
    <name type="scientific">Ornithinicoccus hortensis</name>
    <dbReference type="NCBI Taxonomy" id="82346"/>
    <lineage>
        <taxon>Bacteria</taxon>
        <taxon>Bacillati</taxon>
        <taxon>Actinomycetota</taxon>
        <taxon>Actinomycetes</taxon>
        <taxon>Micrococcales</taxon>
        <taxon>Intrasporangiaceae</taxon>
        <taxon>Ornithinicoccus</taxon>
    </lineage>
</organism>
<dbReference type="EMBL" id="VFOP01000001">
    <property type="protein sequence ID" value="TQL52382.1"/>
    <property type="molecule type" value="Genomic_DNA"/>
</dbReference>
<sequence>MTGTEYLAFVGASLVLAVTPGPDTFLTLRFGARGFRAGVVYTLAVTVGIVAWAVLTLTGVAVLLETYPGLRVGITLVGGSYLVYLGVAALLPVIRRHRARRLQRAPRAAALVTAGGPAPATGEHDVGHLPAAPGDPVAPGVPTPGVRSGRSVFGTGLVSSLTNPKTGLFFLALLPPFLPASPDLLDRGLLVATVAAAIFVYGVLLSAVADRAGRFLTGGSGPDLVDLVSGTILVLLGLTIILL</sequence>
<evidence type="ECO:0000256" key="5">
    <source>
        <dbReference type="ARBA" id="ARBA00023136"/>
    </source>
</evidence>
<dbReference type="Pfam" id="PF01810">
    <property type="entry name" value="LysE"/>
    <property type="match status" value="1"/>
</dbReference>
<dbReference type="PANTHER" id="PTHR30086:SF20">
    <property type="entry name" value="ARGININE EXPORTER PROTEIN ARGO-RELATED"/>
    <property type="match status" value="1"/>
</dbReference>
<evidence type="ECO:0000313" key="8">
    <source>
        <dbReference type="Proteomes" id="UP000319516"/>
    </source>
</evidence>
<keyword evidence="8" id="KW-1185">Reference proteome</keyword>
<accession>A0A542YWC9</accession>
<keyword evidence="5 6" id="KW-0472">Membrane</keyword>
<feature type="transmembrane region" description="Helical" evidence="6">
    <location>
        <begin position="224"/>
        <end position="242"/>
    </location>
</feature>
<name>A0A542YWC9_9MICO</name>
<feature type="transmembrane region" description="Helical" evidence="6">
    <location>
        <begin position="6"/>
        <end position="26"/>
    </location>
</feature>
<dbReference type="InterPro" id="IPR001123">
    <property type="entry name" value="LeuE-type"/>
</dbReference>
<dbReference type="PANTHER" id="PTHR30086">
    <property type="entry name" value="ARGININE EXPORTER PROTEIN ARGO"/>
    <property type="match status" value="1"/>
</dbReference>
<comment type="subcellular location">
    <subcellularLocation>
        <location evidence="1">Cell membrane</location>
        <topology evidence="1">Multi-pass membrane protein</topology>
    </subcellularLocation>
</comment>
<keyword evidence="2" id="KW-1003">Cell membrane</keyword>
<dbReference type="Proteomes" id="UP000319516">
    <property type="component" value="Unassembled WGS sequence"/>
</dbReference>
<protein>
    <submittedName>
        <fullName evidence="7">Threonine/homoserine/homoserine lactone efflux protein</fullName>
    </submittedName>
</protein>
<keyword evidence="4 6" id="KW-1133">Transmembrane helix</keyword>
<comment type="caution">
    <text evidence="7">The sequence shown here is derived from an EMBL/GenBank/DDBJ whole genome shotgun (WGS) entry which is preliminary data.</text>
</comment>